<dbReference type="GO" id="GO:0004531">
    <property type="term" value="F:deoxyribonuclease II activity"/>
    <property type="evidence" value="ECO:0007669"/>
    <property type="project" value="UniProtKB-EC"/>
</dbReference>
<evidence type="ECO:0000256" key="13">
    <source>
        <dbReference type="ARBA" id="ARBA00023228"/>
    </source>
</evidence>
<evidence type="ECO:0000256" key="16">
    <source>
        <dbReference type="ARBA" id="ARBA00041918"/>
    </source>
</evidence>
<evidence type="ECO:0000313" key="20">
    <source>
        <dbReference type="Proteomes" id="UP000695023"/>
    </source>
</evidence>
<evidence type="ECO:0000256" key="8">
    <source>
        <dbReference type="ARBA" id="ARBA00022729"/>
    </source>
</evidence>
<proteinExistence type="inferred from homology"/>
<feature type="non-terminal residue" evidence="21">
    <location>
        <position position="1"/>
    </location>
</feature>
<sequence length="132" mass="14949">EVLWMIVLTVGLLGSHCEGAISCKNETNVDVDWFILYKVRCGFDYVYIDSTDQNLKKNKEDKPVNHQAGVLANTLKPYFEKSPDSAFIAYNDQMPSCNALQEYGHSKGVVMMDKDNVVWLLHSTPKFPEGDE</sequence>
<dbReference type="RefSeq" id="XP_013763416.1">
    <property type="nucleotide sequence ID" value="XM_013907962.1"/>
</dbReference>
<evidence type="ECO:0000256" key="4">
    <source>
        <dbReference type="ARBA" id="ARBA00012036"/>
    </source>
</evidence>
<evidence type="ECO:0000313" key="21">
    <source>
        <dbReference type="RefSeq" id="XP_013763416.1"/>
    </source>
</evidence>
<keyword evidence="13" id="KW-0458">Lysosome</keyword>
<feature type="chain" id="PRO_5041369828" description="Deoxyribonuclease-2-alpha" evidence="19">
    <location>
        <begin position="20"/>
        <end position="132"/>
    </location>
</feature>
<dbReference type="EC" id="3.1.22.1" evidence="4"/>
<protein>
    <recommendedName>
        <fullName evidence="14">Deoxyribonuclease-2-alpha</fullName>
        <ecNumber evidence="4">3.1.22.1</ecNumber>
    </recommendedName>
    <alternativeName>
        <fullName evidence="15">Acid DNase</fullName>
    </alternativeName>
    <alternativeName>
        <fullName evidence="17">Deoxyribonuclease II alpha</fullName>
    </alternativeName>
    <alternativeName>
        <fullName evidence="16">Lysosomal DNase II</fullName>
    </alternativeName>
</protein>
<evidence type="ECO:0000256" key="17">
    <source>
        <dbReference type="ARBA" id="ARBA00043033"/>
    </source>
</evidence>
<evidence type="ECO:0000256" key="19">
    <source>
        <dbReference type="SAM" id="SignalP"/>
    </source>
</evidence>
<dbReference type="CDD" id="cd09120">
    <property type="entry name" value="PLDc_DNaseII_1"/>
    <property type="match status" value="1"/>
</dbReference>
<keyword evidence="9" id="KW-0255">Endonuclease</keyword>
<dbReference type="PANTHER" id="PTHR10858:SF9">
    <property type="entry name" value="DEOXYRIBONUCLEASE-2-ALPHA"/>
    <property type="match status" value="1"/>
</dbReference>
<evidence type="ECO:0000256" key="10">
    <source>
        <dbReference type="ARBA" id="ARBA00022801"/>
    </source>
</evidence>
<dbReference type="PANTHER" id="PTHR10858">
    <property type="entry name" value="DEOXYRIBONUCLEASE II"/>
    <property type="match status" value="1"/>
</dbReference>
<name>A0A9Y6J5P0_9CICH</name>
<keyword evidence="10" id="KW-0378">Hydrolase</keyword>
<evidence type="ECO:0000256" key="2">
    <source>
        <dbReference type="ARBA" id="ARBA00004371"/>
    </source>
</evidence>
<comment type="similarity">
    <text evidence="3">Belongs to the DNase II family.</text>
</comment>
<keyword evidence="5" id="KW-0217">Developmental protein</keyword>
<dbReference type="GO" id="GO:0005764">
    <property type="term" value="C:lysosome"/>
    <property type="evidence" value="ECO:0007669"/>
    <property type="project" value="UniProtKB-SubCell"/>
</dbReference>
<evidence type="ECO:0000256" key="18">
    <source>
        <dbReference type="ARBA" id="ARBA00045381"/>
    </source>
</evidence>
<keyword evidence="6" id="KW-0053">Apoptosis</keyword>
<evidence type="ECO:0000256" key="9">
    <source>
        <dbReference type="ARBA" id="ARBA00022759"/>
    </source>
</evidence>
<feature type="non-terminal residue" evidence="21">
    <location>
        <position position="132"/>
    </location>
</feature>
<feature type="signal peptide" evidence="19">
    <location>
        <begin position="1"/>
        <end position="19"/>
    </location>
</feature>
<evidence type="ECO:0000256" key="14">
    <source>
        <dbReference type="ARBA" id="ARBA00039868"/>
    </source>
</evidence>
<dbReference type="Proteomes" id="UP000695023">
    <property type="component" value="Unplaced"/>
</dbReference>
<evidence type="ECO:0000256" key="5">
    <source>
        <dbReference type="ARBA" id="ARBA00022473"/>
    </source>
</evidence>
<dbReference type="Pfam" id="PF03265">
    <property type="entry name" value="DNase_II"/>
    <property type="match status" value="1"/>
</dbReference>
<organism evidence="20 21">
    <name type="scientific">Pundamilia nyererei</name>
    <dbReference type="NCBI Taxonomy" id="303518"/>
    <lineage>
        <taxon>Eukaryota</taxon>
        <taxon>Metazoa</taxon>
        <taxon>Chordata</taxon>
        <taxon>Craniata</taxon>
        <taxon>Vertebrata</taxon>
        <taxon>Euteleostomi</taxon>
        <taxon>Actinopterygii</taxon>
        <taxon>Neopterygii</taxon>
        <taxon>Teleostei</taxon>
        <taxon>Neoteleostei</taxon>
        <taxon>Acanthomorphata</taxon>
        <taxon>Ovalentaria</taxon>
        <taxon>Cichlomorphae</taxon>
        <taxon>Cichliformes</taxon>
        <taxon>Cichlidae</taxon>
        <taxon>African cichlids</taxon>
        <taxon>Pseudocrenilabrinae</taxon>
        <taxon>Haplochromini</taxon>
        <taxon>Pundamilia</taxon>
    </lineage>
</organism>
<gene>
    <name evidence="21" type="primary">LOC106455981</name>
</gene>
<dbReference type="AlphaFoldDB" id="A0A9Y6J5P0"/>
<keyword evidence="12" id="KW-0325">Glycoprotein</keyword>
<keyword evidence="11" id="KW-1015">Disulfide bond</keyword>
<comment type="catalytic activity">
    <reaction evidence="1">
        <text>Endonucleolytic cleavage to nucleoside 3'-phosphates and 3'-phosphooligonucleotide end-products.</text>
        <dbReference type="EC" id="3.1.22.1"/>
    </reaction>
</comment>
<comment type="function">
    <text evidence="18">Hydrolyzes DNA under acidic conditions with a preference for double-stranded DNA. Plays a major role in the clearance of nucleic acids generated through apoptosis, hence preventing autoinflammation. Necessary for proper fetal development and for definitive erythropoiesis in fetal liver and bone marrow, where it degrades nuclear DNA expelled from erythroid precursor cells.</text>
</comment>
<evidence type="ECO:0000256" key="3">
    <source>
        <dbReference type="ARBA" id="ARBA00007527"/>
    </source>
</evidence>
<dbReference type="GeneID" id="106455981"/>
<accession>A0A9Y6J5P0</accession>
<keyword evidence="20" id="KW-1185">Reference proteome</keyword>
<dbReference type="GO" id="GO:0006309">
    <property type="term" value="P:apoptotic DNA fragmentation"/>
    <property type="evidence" value="ECO:0007669"/>
    <property type="project" value="TreeGrafter"/>
</dbReference>
<evidence type="ECO:0000256" key="11">
    <source>
        <dbReference type="ARBA" id="ARBA00023157"/>
    </source>
</evidence>
<dbReference type="InterPro" id="IPR004947">
    <property type="entry name" value="DNase_II"/>
</dbReference>
<keyword evidence="8 19" id="KW-0732">Signal</keyword>
<evidence type="ECO:0000256" key="1">
    <source>
        <dbReference type="ARBA" id="ARBA00000447"/>
    </source>
</evidence>
<evidence type="ECO:0000256" key="7">
    <source>
        <dbReference type="ARBA" id="ARBA00022722"/>
    </source>
</evidence>
<keyword evidence="7" id="KW-0540">Nuclease</keyword>
<comment type="subcellular location">
    <subcellularLocation>
        <location evidence="2">Lysosome</location>
    </subcellularLocation>
</comment>
<evidence type="ECO:0000256" key="6">
    <source>
        <dbReference type="ARBA" id="ARBA00022703"/>
    </source>
</evidence>
<evidence type="ECO:0000256" key="12">
    <source>
        <dbReference type="ARBA" id="ARBA00023180"/>
    </source>
</evidence>
<evidence type="ECO:0000256" key="15">
    <source>
        <dbReference type="ARBA" id="ARBA00041393"/>
    </source>
</evidence>
<reference evidence="21" key="1">
    <citation type="submission" date="2025-08" db="UniProtKB">
        <authorList>
            <consortium name="RefSeq"/>
        </authorList>
    </citation>
    <scope>IDENTIFICATION</scope>
</reference>